<sequence length="99" mass="11364">DDLLGGEDRIELCVSSDDESDDKLSVNNESTENDKCVNGDPEKEPESNETSVLQKFPLSPYELGHLTEADFRRRMGIYDLKVEVLKLKRAYWTQKLRSL</sequence>
<dbReference type="EMBL" id="JXXN02004485">
    <property type="protein sequence ID" value="THD20561.1"/>
    <property type="molecule type" value="Genomic_DNA"/>
</dbReference>
<comment type="caution">
    <text evidence="2">The sequence shown here is derived from an EMBL/GenBank/DDBJ whole genome shotgun (WGS) entry which is preliminary data.</text>
</comment>
<reference evidence="2" key="1">
    <citation type="submission" date="2019-03" db="EMBL/GenBank/DDBJ databases">
        <title>Improved annotation for the trematode Fasciola hepatica.</title>
        <authorList>
            <person name="Choi Y.-J."/>
            <person name="Martin J."/>
            <person name="Mitreva M."/>
        </authorList>
    </citation>
    <scope>NUCLEOTIDE SEQUENCE [LARGE SCALE GENOMIC DNA]</scope>
</reference>
<keyword evidence="3" id="KW-1185">Reference proteome</keyword>
<name>A0A4E0R577_FASHE</name>
<protein>
    <submittedName>
        <fullName evidence="2">Uncharacterized protein</fullName>
    </submittedName>
</protein>
<feature type="region of interest" description="Disordered" evidence="1">
    <location>
        <begin position="16"/>
        <end position="52"/>
    </location>
</feature>
<proteinExistence type="predicted"/>
<evidence type="ECO:0000313" key="3">
    <source>
        <dbReference type="Proteomes" id="UP000230066"/>
    </source>
</evidence>
<organism evidence="2 3">
    <name type="scientific">Fasciola hepatica</name>
    <name type="common">Liver fluke</name>
    <dbReference type="NCBI Taxonomy" id="6192"/>
    <lineage>
        <taxon>Eukaryota</taxon>
        <taxon>Metazoa</taxon>
        <taxon>Spiralia</taxon>
        <taxon>Lophotrochozoa</taxon>
        <taxon>Platyhelminthes</taxon>
        <taxon>Trematoda</taxon>
        <taxon>Digenea</taxon>
        <taxon>Plagiorchiida</taxon>
        <taxon>Echinostomata</taxon>
        <taxon>Echinostomatoidea</taxon>
        <taxon>Fasciolidae</taxon>
        <taxon>Fasciola</taxon>
    </lineage>
</organism>
<dbReference type="Proteomes" id="UP000230066">
    <property type="component" value="Unassembled WGS sequence"/>
</dbReference>
<accession>A0A4E0R577</accession>
<evidence type="ECO:0000313" key="2">
    <source>
        <dbReference type="EMBL" id="THD20561.1"/>
    </source>
</evidence>
<gene>
    <name evidence="2" type="ORF">D915_008639</name>
</gene>
<feature type="compositionally biased region" description="Basic and acidic residues" evidence="1">
    <location>
        <begin position="32"/>
        <end position="46"/>
    </location>
</feature>
<feature type="non-terminal residue" evidence="2">
    <location>
        <position position="1"/>
    </location>
</feature>
<dbReference type="AlphaFoldDB" id="A0A4E0R577"/>
<evidence type="ECO:0000256" key="1">
    <source>
        <dbReference type="SAM" id="MobiDB-lite"/>
    </source>
</evidence>